<evidence type="ECO:0000313" key="3">
    <source>
        <dbReference type="Proteomes" id="UP000217790"/>
    </source>
</evidence>
<organism evidence="2 3">
    <name type="scientific">Armillaria gallica</name>
    <name type="common">Bulbous honey fungus</name>
    <name type="synonym">Armillaria bulbosa</name>
    <dbReference type="NCBI Taxonomy" id="47427"/>
    <lineage>
        <taxon>Eukaryota</taxon>
        <taxon>Fungi</taxon>
        <taxon>Dikarya</taxon>
        <taxon>Basidiomycota</taxon>
        <taxon>Agaricomycotina</taxon>
        <taxon>Agaricomycetes</taxon>
        <taxon>Agaricomycetidae</taxon>
        <taxon>Agaricales</taxon>
        <taxon>Marasmiineae</taxon>
        <taxon>Physalacriaceae</taxon>
        <taxon>Armillaria</taxon>
    </lineage>
</organism>
<gene>
    <name evidence="2" type="ORF">ARMGADRAFT_351437</name>
</gene>
<protein>
    <recommendedName>
        <fullName evidence="4">Secreted protein</fullName>
    </recommendedName>
</protein>
<dbReference type="Proteomes" id="UP000217790">
    <property type="component" value="Unassembled WGS sequence"/>
</dbReference>
<accession>A0A2H3DNT1</accession>
<dbReference type="EMBL" id="KZ293670">
    <property type="protein sequence ID" value="PBK89086.1"/>
    <property type="molecule type" value="Genomic_DNA"/>
</dbReference>
<keyword evidence="1" id="KW-0732">Signal</keyword>
<keyword evidence="3" id="KW-1185">Reference proteome</keyword>
<proteinExistence type="predicted"/>
<sequence length="152" mass="17091">MACVVKLFASYFFWYLGRLTIPVTSGKPSHSIVLSEPRSSFSSSASHLSISYAAQTYTHFPSSNNTRCFIPMKCTVALIHRFKLCYEVSRRHVLCRRGSIYLNGSLRRYGTSDTESTHLSLGISAKRYTGSSPNTIFGKMGSQRESLRLTSW</sequence>
<feature type="chain" id="PRO_5013924327" description="Secreted protein" evidence="1">
    <location>
        <begin position="27"/>
        <end position="152"/>
    </location>
</feature>
<evidence type="ECO:0000256" key="1">
    <source>
        <dbReference type="SAM" id="SignalP"/>
    </source>
</evidence>
<dbReference type="InParanoid" id="A0A2H3DNT1"/>
<evidence type="ECO:0008006" key="4">
    <source>
        <dbReference type="Google" id="ProtNLM"/>
    </source>
</evidence>
<name>A0A2H3DNT1_ARMGA</name>
<reference evidence="3" key="1">
    <citation type="journal article" date="2017" name="Nat. Ecol. Evol.">
        <title>Genome expansion and lineage-specific genetic innovations in the forest pathogenic fungi Armillaria.</title>
        <authorList>
            <person name="Sipos G."/>
            <person name="Prasanna A.N."/>
            <person name="Walter M.C."/>
            <person name="O'Connor E."/>
            <person name="Balint B."/>
            <person name="Krizsan K."/>
            <person name="Kiss B."/>
            <person name="Hess J."/>
            <person name="Varga T."/>
            <person name="Slot J."/>
            <person name="Riley R."/>
            <person name="Boka B."/>
            <person name="Rigling D."/>
            <person name="Barry K."/>
            <person name="Lee J."/>
            <person name="Mihaltcheva S."/>
            <person name="LaButti K."/>
            <person name="Lipzen A."/>
            <person name="Waldron R."/>
            <person name="Moloney N.M."/>
            <person name="Sperisen C."/>
            <person name="Kredics L."/>
            <person name="Vagvoelgyi C."/>
            <person name="Patrignani A."/>
            <person name="Fitzpatrick D."/>
            <person name="Nagy I."/>
            <person name="Doyle S."/>
            <person name="Anderson J.B."/>
            <person name="Grigoriev I.V."/>
            <person name="Gueldener U."/>
            <person name="Muensterkoetter M."/>
            <person name="Nagy L.G."/>
        </authorList>
    </citation>
    <scope>NUCLEOTIDE SEQUENCE [LARGE SCALE GENOMIC DNA]</scope>
    <source>
        <strain evidence="3">Ar21-2</strain>
    </source>
</reference>
<evidence type="ECO:0000313" key="2">
    <source>
        <dbReference type="EMBL" id="PBK89086.1"/>
    </source>
</evidence>
<feature type="signal peptide" evidence="1">
    <location>
        <begin position="1"/>
        <end position="26"/>
    </location>
</feature>
<dbReference type="AlphaFoldDB" id="A0A2H3DNT1"/>